<gene>
    <name evidence="1" type="ORF">FVD38_10750</name>
</gene>
<sequence>MARKKASDGVQATVERLTGETPCPPYLRETLNKYWRHERLIGSQGRRRAAGEDATLNQLKDVHLDNLVHNLLDLDALFVGDTGKVIDVITGRMETHVLDGELVSIEGVMQRRMEIYRHWLDRMASVRATLAQPGLDLRVDRLEDQLSVGRREDARAIPSFALHALQVQEASEARQGGGEPSAADFVERADAYLALGDLASADKNACLAIGQDASCARGWFIRVVVALRRRQEAMRAHRRKRIEAQECAEPASAHERWAMDQADDAAGDAQEQHRILLAILPQAIVHWPCTVKRHDHPALWKQVRGLFVDSMFAIAAHDTQRFGSRQQWARVSGLEPEWALEHAKHPYAHSSGLTAGSPFTREETLGIRYLVSAYDAQPRDFFELFDEERIGLDFRLYHLRHVLAMEGGEEHWERLQGAVAESPPAWRVGQLMRDSAVARLWQAHYCGRSGATALMEAGAQWLREMEDIDKGRHRFQLLGQYAYLYHHQLARGEFGACGLVAAKAIALFDGASALIGWFGFETHPYDDSIGMPIDRCRYWEYLAAIAAVEQRRNGATLSVQADAILATEDHWRLLFSDEDACFWRASEEYEEGGGTDWLEPPYGIDLRRTDSWTSAAVPHDRLAAMPPQPVSLPPDCRS</sequence>
<reference evidence="1 2" key="1">
    <citation type="submission" date="2019-08" db="EMBL/GenBank/DDBJ databases">
        <title>Massilia golmudensis sp. nov., isolated from sand in the Qinghai-Tibetan Plateau.</title>
        <authorList>
            <person name="Zhang B."/>
        </authorList>
    </citation>
    <scope>NUCLEOTIDE SEQUENCE [LARGE SCALE GENOMIC DNA]</scope>
    <source>
        <strain evidence="1 2">GEM5</strain>
    </source>
</reference>
<name>A0A5C7G1V7_9BURK</name>
<keyword evidence="2" id="KW-1185">Reference proteome</keyword>
<evidence type="ECO:0000313" key="2">
    <source>
        <dbReference type="Proteomes" id="UP000321413"/>
    </source>
</evidence>
<comment type="caution">
    <text evidence="1">The sequence shown here is derived from an EMBL/GenBank/DDBJ whole genome shotgun (WGS) entry which is preliminary data.</text>
</comment>
<dbReference type="Proteomes" id="UP000321413">
    <property type="component" value="Unassembled WGS sequence"/>
</dbReference>
<proteinExistence type="predicted"/>
<dbReference type="AlphaFoldDB" id="A0A5C7G1V7"/>
<organism evidence="1 2">
    <name type="scientific">Massilia arenae</name>
    <dbReference type="NCBI Taxonomy" id="2603288"/>
    <lineage>
        <taxon>Bacteria</taxon>
        <taxon>Pseudomonadati</taxon>
        <taxon>Pseudomonadota</taxon>
        <taxon>Betaproteobacteria</taxon>
        <taxon>Burkholderiales</taxon>
        <taxon>Oxalobacteraceae</taxon>
        <taxon>Telluria group</taxon>
        <taxon>Massilia</taxon>
    </lineage>
</organism>
<evidence type="ECO:0000313" key="1">
    <source>
        <dbReference type="EMBL" id="TXF99878.1"/>
    </source>
</evidence>
<dbReference type="RefSeq" id="WP_147934822.1">
    <property type="nucleotide sequence ID" value="NZ_VPFD01000010.1"/>
</dbReference>
<protein>
    <submittedName>
        <fullName evidence="1">Uncharacterized protein</fullName>
    </submittedName>
</protein>
<accession>A0A5C7G1V7</accession>
<dbReference type="EMBL" id="VPFD01000010">
    <property type="protein sequence ID" value="TXF99878.1"/>
    <property type="molecule type" value="Genomic_DNA"/>
</dbReference>